<feature type="transmembrane region" description="Helical" evidence="1">
    <location>
        <begin position="160"/>
        <end position="182"/>
    </location>
</feature>
<organism evidence="2 3">
    <name type="scientific">Mesonia maritima</name>
    <dbReference type="NCBI Taxonomy" id="1793873"/>
    <lineage>
        <taxon>Bacteria</taxon>
        <taxon>Pseudomonadati</taxon>
        <taxon>Bacteroidota</taxon>
        <taxon>Flavobacteriia</taxon>
        <taxon>Flavobacteriales</taxon>
        <taxon>Flavobacteriaceae</taxon>
        <taxon>Mesonia</taxon>
    </lineage>
</organism>
<feature type="transmembrane region" description="Helical" evidence="1">
    <location>
        <begin position="207"/>
        <end position="227"/>
    </location>
</feature>
<feature type="transmembrane region" description="Helical" evidence="1">
    <location>
        <begin position="287"/>
        <end position="306"/>
    </location>
</feature>
<evidence type="ECO:0000313" key="2">
    <source>
        <dbReference type="EMBL" id="MDR6299826.1"/>
    </source>
</evidence>
<protein>
    <submittedName>
        <fullName evidence="2">Uncharacterized protein</fullName>
    </submittedName>
</protein>
<reference evidence="2 3" key="1">
    <citation type="submission" date="2023-07" db="EMBL/GenBank/DDBJ databases">
        <title>Genomic Encyclopedia of Type Strains, Phase IV (KMG-IV): sequencing the most valuable type-strain genomes for metagenomic binning, comparative biology and taxonomic classification.</title>
        <authorList>
            <person name="Goeker M."/>
        </authorList>
    </citation>
    <scope>NUCLEOTIDE SEQUENCE [LARGE SCALE GENOMIC DNA]</scope>
    <source>
        <strain evidence="2 3">DSM 102814</strain>
    </source>
</reference>
<dbReference type="Proteomes" id="UP001257659">
    <property type="component" value="Unassembled WGS sequence"/>
</dbReference>
<feature type="transmembrane region" description="Helical" evidence="1">
    <location>
        <begin position="75"/>
        <end position="105"/>
    </location>
</feature>
<name>A0ABU1K3E1_9FLAO</name>
<keyword evidence="1" id="KW-1133">Transmembrane helix</keyword>
<feature type="transmembrane region" description="Helical" evidence="1">
    <location>
        <begin position="265"/>
        <end position="280"/>
    </location>
</feature>
<comment type="caution">
    <text evidence="2">The sequence shown here is derived from an EMBL/GenBank/DDBJ whole genome shotgun (WGS) entry which is preliminary data.</text>
</comment>
<feature type="transmembrane region" description="Helical" evidence="1">
    <location>
        <begin position="43"/>
        <end position="63"/>
    </location>
</feature>
<dbReference type="RefSeq" id="WP_309726811.1">
    <property type="nucleotide sequence ID" value="NZ_JAVDQA010000001.1"/>
</dbReference>
<feature type="transmembrane region" description="Helical" evidence="1">
    <location>
        <begin position="125"/>
        <end position="148"/>
    </location>
</feature>
<evidence type="ECO:0000256" key="1">
    <source>
        <dbReference type="SAM" id="Phobius"/>
    </source>
</evidence>
<keyword evidence="3" id="KW-1185">Reference proteome</keyword>
<dbReference type="InterPro" id="IPR045625">
    <property type="entry name" value="DUF6427"/>
</dbReference>
<keyword evidence="1" id="KW-0472">Membrane</keyword>
<proteinExistence type="predicted"/>
<feature type="transmembrane region" description="Helical" evidence="1">
    <location>
        <begin position="239"/>
        <end position="259"/>
    </location>
</feature>
<sequence length="307" mass="35741">MLTNFFKRSKPIQFLLVGIYMSVFFIIANFFNSSENLSTLEILKNIGFLIVYLASMSIINFLVKRSGVTKKNTFTIILFAVFTLSFFPVLRANYSLLSAFFLLLGLRRIINLKTGINYPQKIFDATLWISIASLFYFPCVCFLILPYLGILFYTPEKLKYWLIPIVALFTVVILNFSFQLLVDDQISISKYIFSPNYDFDLYRKNSILFPLSVLLAFSFWVLFNYFKRIQNSIKRQKKGLYLILFTWIISIFIIVISPTKTGGELIFYSIPVSIMGASYFEQKGEKWLKEILLLTLVLITFIIPFLI</sequence>
<feature type="transmembrane region" description="Helical" evidence="1">
    <location>
        <begin position="12"/>
        <end position="31"/>
    </location>
</feature>
<evidence type="ECO:0000313" key="3">
    <source>
        <dbReference type="Proteomes" id="UP001257659"/>
    </source>
</evidence>
<accession>A0ABU1K3E1</accession>
<dbReference type="EMBL" id="JAVDQA010000001">
    <property type="protein sequence ID" value="MDR6299826.1"/>
    <property type="molecule type" value="Genomic_DNA"/>
</dbReference>
<gene>
    <name evidence="2" type="ORF">GGR31_000442</name>
</gene>
<keyword evidence="1" id="KW-0812">Transmembrane</keyword>
<dbReference type="Pfam" id="PF19992">
    <property type="entry name" value="DUF6427"/>
    <property type="match status" value="1"/>
</dbReference>